<evidence type="ECO:0000256" key="1">
    <source>
        <dbReference type="SAM" id="MobiDB-lite"/>
    </source>
</evidence>
<evidence type="ECO:0000313" key="4">
    <source>
        <dbReference type="Proteomes" id="UP000448199"/>
    </source>
</evidence>
<dbReference type="RefSeq" id="WP_160727954.1">
    <property type="nucleotide sequence ID" value="NZ_WTYC01000004.1"/>
</dbReference>
<feature type="transmembrane region" description="Helical" evidence="2">
    <location>
        <begin position="63"/>
        <end position="80"/>
    </location>
</feature>
<protein>
    <submittedName>
        <fullName evidence="3">Uncharacterized protein</fullName>
    </submittedName>
</protein>
<comment type="caution">
    <text evidence="3">The sequence shown here is derived from an EMBL/GenBank/DDBJ whole genome shotgun (WGS) entry which is preliminary data.</text>
</comment>
<name>A0A844XTT6_9SPHN</name>
<accession>A0A844XTT6</accession>
<organism evidence="3 4">
    <name type="scientific">Qipengyuania vulgaris</name>
    <dbReference type="NCBI Taxonomy" id="291985"/>
    <lineage>
        <taxon>Bacteria</taxon>
        <taxon>Pseudomonadati</taxon>
        <taxon>Pseudomonadota</taxon>
        <taxon>Alphaproteobacteria</taxon>
        <taxon>Sphingomonadales</taxon>
        <taxon>Erythrobacteraceae</taxon>
        <taxon>Qipengyuania</taxon>
    </lineage>
</organism>
<reference evidence="3 4" key="1">
    <citation type="submission" date="2019-12" db="EMBL/GenBank/DDBJ databases">
        <title>Genomic-based taxomic classification of the family Erythrobacteraceae.</title>
        <authorList>
            <person name="Xu L."/>
        </authorList>
    </citation>
    <scope>NUCLEOTIDE SEQUENCE [LARGE SCALE GENOMIC DNA]</scope>
    <source>
        <strain evidence="3 4">DSM 17792</strain>
    </source>
</reference>
<dbReference type="OrthoDB" id="7392179at2"/>
<keyword evidence="2" id="KW-1133">Transmembrane helix</keyword>
<keyword evidence="2" id="KW-0812">Transmembrane</keyword>
<evidence type="ECO:0000313" key="3">
    <source>
        <dbReference type="EMBL" id="MXO48398.1"/>
    </source>
</evidence>
<keyword evidence="4" id="KW-1185">Reference proteome</keyword>
<keyword evidence="2" id="KW-0472">Membrane</keyword>
<evidence type="ECO:0000256" key="2">
    <source>
        <dbReference type="SAM" id="Phobius"/>
    </source>
</evidence>
<gene>
    <name evidence="3" type="ORF">GRI69_09025</name>
</gene>
<feature type="region of interest" description="Disordered" evidence="1">
    <location>
        <begin position="141"/>
        <end position="169"/>
    </location>
</feature>
<feature type="compositionally biased region" description="Basic and acidic residues" evidence="1">
    <location>
        <begin position="154"/>
        <end position="169"/>
    </location>
</feature>
<proteinExistence type="predicted"/>
<feature type="compositionally biased region" description="Polar residues" evidence="1">
    <location>
        <begin position="1"/>
        <end position="13"/>
    </location>
</feature>
<dbReference type="EMBL" id="WTYC01000004">
    <property type="protein sequence ID" value="MXO48398.1"/>
    <property type="molecule type" value="Genomic_DNA"/>
</dbReference>
<dbReference type="AlphaFoldDB" id="A0A844XTT6"/>
<feature type="region of interest" description="Disordered" evidence="1">
    <location>
        <begin position="1"/>
        <end position="23"/>
    </location>
</feature>
<sequence>MADSAQDNVTPISADSKLTDQEKREQLRARIEAGEKRHEERSFMDQAKDVADSAVDFAKRHPVATIAGAITIGLAIGAMTRRGRDLGRRGGSFAAYAADAAIAYGLSMLEGAGDKIEDFGDAAGTQARRLKRDTGYRLDSMGDTLRSNKRRAERKSSRAYRDLRARLTN</sequence>
<dbReference type="Proteomes" id="UP000448199">
    <property type="component" value="Unassembled WGS sequence"/>
</dbReference>